<feature type="compositionally biased region" description="Low complexity" evidence="1">
    <location>
        <begin position="140"/>
        <end position="150"/>
    </location>
</feature>
<proteinExistence type="predicted"/>
<evidence type="ECO:0000259" key="3">
    <source>
        <dbReference type="Pfam" id="PF06025"/>
    </source>
</evidence>
<dbReference type="InterPro" id="IPR010314">
    <property type="entry name" value="E3_Ub_ligase_DUF913"/>
</dbReference>
<accession>A0A9P7B5U6</accession>
<feature type="domain" description="DUF908" evidence="2">
    <location>
        <begin position="2"/>
        <end position="91"/>
    </location>
</feature>
<dbReference type="AlphaFoldDB" id="A0A9P7B5U6"/>
<name>A0A9P7B5U6_RHOMI</name>
<evidence type="ECO:0000256" key="1">
    <source>
        <dbReference type="SAM" id="MobiDB-lite"/>
    </source>
</evidence>
<organism evidence="4 5">
    <name type="scientific">Rhodotorula mucilaginosa</name>
    <name type="common">Yeast</name>
    <name type="synonym">Rhodotorula rubra</name>
    <dbReference type="NCBI Taxonomy" id="5537"/>
    <lineage>
        <taxon>Eukaryota</taxon>
        <taxon>Fungi</taxon>
        <taxon>Dikarya</taxon>
        <taxon>Basidiomycota</taxon>
        <taxon>Pucciniomycotina</taxon>
        <taxon>Microbotryomycetes</taxon>
        <taxon>Sporidiobolales</taxon>
        <taxon>Sporidiobolaceae</taxon>
        <taxon>Rhodotorula</taxon>
    </lineage>
</organism>
<feature type="region of interest" description="Disordered" evidence="1">
    <location>
        <begin position="94"/>
        <end position="156"/>
    </location>
</feature>
<dbReference type="Pfam" id="PF06025">
    <property type="entry name" value="DUF913"/>
    <property type="match status" value="1"/>
</dbReference>
<feature type="domain" description="DUF908" evidence="2">
    <location>
        <begin position="217"/>
        <end position="273"/>
    </location>
</feature>
<comment type="caution">
    <text evidence="4">The sequence shown here is derived from an EMBL/GenBank/DDBJ whole genome shotgun (WGS) entry which is preliminary data.</text>
</comment>
<dbReference type="EMBL" id="PUHQ01000036">
    <property type="protein sequence ID" value="KAG0661269.1"/>
    <property type="molecule type" value="Genomic_DNA"/>
</dbReference>
<dbReference type="OrthoDB" id="8068875at2759"/>
<evidence type="ECO:0000313" key="4">
    <source>
        <dbReference type="EMBL" id="KAG0661269.1"/>
    </source>
</evidence>
<reference evidence="4 5" key="1">
    <citation type="submission" date="2020-11" db="EMBL/GenBank/DDBJ databases">
        <title>Kefir isolates.</title>
        <authorList>
            <person name="Marcisauskas S."/>
            <person name="Kim Y."/>
            <person name="Blasche S."/>
        </authorList>
    </citation>
    <scope>NUCLEOTIDE SEQUENCE [LARGE SCALE GENOMIC DNA]</scope>
    <source>
        <strain evidence="4 5">KR</strain>
    </source>
</reference>
<dbReference type="Pfam" id="PF06012">
    <property type="entry name" value="DUF908"/>
    <property type="match status" value="2"/>
</dbReference>
<sequence length="467" mass="50774">MFNGFDRISDLLHTTDITILLATLRLALRLAPQYSSYNSSLSLRKHGQLEVLLELQEPAWQFYRKVDKATTDAAAATSDDKPKSANYMMDLEAADPTASTRAAVSTPAPPRRTASFAPRLQTPIRETAPSSSALLPNIPSTPAAGTTSSSDNPQEGLMTLRLPNLRTSTKSTVDILLGSTEAHQVPEADRLDHLLRIRIGQALCSTDSTERHRLLIIVELVHPEKDVPVEIKSVALYALEAFAHYKGKTAEVASALDARVSHGVLMELVRKTAADLDTAELESTAEFIDALFNILTYINVHQAIGQMVIGAGVVNVLLDLVKISSRGNLQMVAADKAIVILDLDGLLYGYTNVFTAFTAANGLEAFIGRVKSEVDGACEEHREEAEKLEVAVTVPSSFRPQEHPRLAVALSLDSPPPERRVARGRSWVHATAHERPALPRAVPAPESSLQLWFGEGEDGGMRVTESR</sequence>
<dbReference type="Proteomes" id="UP000777482">
    <property type="component" value="Unassembled WGS sequence"/>
</dbReference>
<keyword evidence="5" id="KW-1185">Reference proteome</keyword>
<gene>
    <name evidence="4" type="ORF">C6P46_004040</name>
</gene>
<feature type="domain" description="DUF913" evidence="3">
    <location>
        <begin position="343"/>
        <end position="385"/>
    </location>
</feature>
<dbReference type="InterPro" id="IPR010309">
    <property type="entry name" value="E3_Ub_ligase_DUF908"/>
</dbReference>
<evidence type="ECO:0000313" key="5">
    <source>
        <dbReference type="Proteomes" id="UP000777482"/>
    </source>
</evidence>
<evidence type="ECO:0000259" key="2">
    <source>
        <dbReference type="Pfam" id="PF06012"/>
    </source>
</evidence>
<protein>
    <submittedName>
        <fullName evidence="4">Uncharacterized protein</fullName>
    </submittedName>
</protein>